<evidence type="ECO:0000256" key="7">
    <source>
        <dbReference type="ARBA" id="ARBA00022705"/>
    </source>
</evidence>
<dbReference type="Gene3D" id="3.20.20.140">
    <property type="entry name" value="Metal-dependent hydrolases"/>
    <property type="match status" value="1"/>
</dbReference>
<dbReference type="PANTHER" id="PTHR32294">
    <property type="entry name" value="DNA POLYMERASE III SUBUNIT ALPHA"/>
    <property type="match status" value="1"/>
</dbReference>
<dbReference type="InterPro" id="IPR004013">
    <property type="entry name" value="PHP_dom"/>
</dbReference>
<dbReference type="SUPFAM" id="SSF89550">
    <property type="entry name" value="PHP domain-like"/>
    <property type="match status" value="1"/>
</dbReference>
<dbReference type="PANTHER" id="PTHR32294:SF0">
    <property type="entry name" value="DNA POLYMERASE III SUBUNIT ALPHA"/>
    <property type="match status" value="1"/>
</dbReference>
<dbReference type="InterPro" id="IPR040982">
    <property type="entry name" value="DNA_pol3_finger"/>
</dbReference>
<dbReference type="InterPro" id="IPR041931">
    <property type="entry name" value="DNA_pol3_alpha_thumb_dom"/>
</dbReference>
<dbReference type="Proteomes" id="UP000235701">
    <property type="component" value="Unassembled WGS sequence"/>
</dbReference>
<comment type="subunit">
    <text evidence="10">DNA polymerase III contains a core (composed of alpha, epsilon and theta chains) that associates with a tau subunit. This core dimerizes to form the POLIII' complex. PolIII' associates with the gamma complex (composed of gamma, delta, delta', psi and chi chains) and with the beta chain to form the complete DNA polymerase III complex.</text>
</comment>
<evidence type="ECO:0000256" key="11">
    <source>
        <dbReference type="ARBA" id="ARBA00049244"/>
    </source>
</evidence>
<dbReference type="OrthoDB" id="9803237at2"/>
<dbReference type="EC" id="2.7.7.7" evidence="3"/>
<dbReference type="Pfam" id="PF07733">
    <property type="entry name" value="DNA_pol3_alpha"/>
    <property type="match status" value="1"/>
</dbReference>
<dbReference type="Pfam" id="PF17657">
    <property type="entry name" value="DNA_pol3_finger"/>
    <property type="match status" value="1"/>
</dbReference>
<evidence type="ECO:0000313" key="13">
    <source>
        <dbReference type="EMBL" id="PMC80129.1"/>
    </source>
</evidence>
<keyword evidence="14" id="KW-1185">Reference proteome</keyword>
<protein>
    <recommendedName>
        <fullName evidence="4">DNA polymerase III subunit alpha</fullName>
        <ecNumber evidence="3">2.7.7.7</ecNumber>
    </recommendedName>
</protein>
<evidence type="ECO:0000256" key="9">
    <source>
        <dbReference type="ARBA" id="ARBA00025611"/>
    </source>
</evidence>
<dbReference type="Pfam" id="PF02811">
    <property type="entry name" value="PHP"/>
    <property type="match status" value="1"/>
</dbReference>
<dbReference type="InterPro" id="IPR011708">
    <property type="entry name" value="DNA_pol3_alpha_NTPase_dom"/>
</dbReference>
<feature type="domain" description="Polymerase/histidinol phosphatase N-terminal" evidence="12">
    <location>
        <begin position="3"/>
        <end position="70"/>
    </location>
</feature>
<reference evidence="13 14" key="1">
    <citation type="submission" date="2017-09" db="EMBL/GenBank/DDBJ databases">
        <title>Bacterial strain isolated from the female urinary microbiota.</title>
        <authorList>
            <person name="Thomas-White K."/>
            <person name="Kumar N."/>
            <person name="Forster S."/>
            <person name="Putonti C."/>
            <person name="Lawley T."/>
            <person name="Wolfe A.J."/>
        </authorList>
    </citation>
    <scope>NUCLEOTIDE SEQUENCE [LARGE SCALE GENOMIC DNA]</scope>
    <source>
        <strain evidence="13 14">UMB0240</strain>
    </source>
</reference>
<evidence type="ECO:0000313" key="14">
    <source>
        <dbReference type="Proteomes" id="UP000235701"/>
    </source>
</evidence>
<dbReference type="InterPro" id="IPR012340">
    <property type="entry name" value="NA-bd_OB-fold"/>
</dbReference>
<keyword evidence="5" id="KW-0808">Transferase</keyword>
<dbReference type="SUPFAM" id="SSF50249">
    <property type="entry name" value="Nucleic acid-binding proteins"/>
    <property type="match status" value="1"/>
</dbReference>
<comment type="function">
    <text evidence="9">DNA polymerase III is a complex, multichain enzyme responsible for most of the replicative synthesis in bacteria. This DNA polymerase also exhibits 3' to 5' exonuclease activity. The alpha chain is the DNA polymerase.</text>
</comment>
<dbReference type="Gene3D" id="1.10.150.870">
    <property type="match status" value="1"/>
</dbReference>
<evidence type="ECO:0000256" key="4">
    <source>
        <dbReference type="ARBA" id="ARBA00019114"/>
    </source>
</evidence>
<dbReference type="GO" id="GO:0006260">
    <property type="term" value="P:DNA replication"/>
    <property type="evidence" value="ECO:0007669"/>
    <property type="project" value="UniProtKB-KW"/>
</dbReference>
<name>A0A2N6UET7_9LACT</name>
<dbReference type="GO" id="GO:0008408">
    <property type="term" value="F:3'-5' exonuclease activity"/>
    <property type="evidence" value="ECO:0007669"/>
    <property type="project" value="InterPro"/>
</dbReference>
<dbReference type="InterPro" id="IPR003141">
    <property type="entry name" value="Pol/His_phosphatase_N"/>
</dbReference>
<dbReference type="Pfam" id="PF01336">
    <property type="entry name" value="tRNA_anti-codon"/>
    <property type="match status" value="1"/>
</dbReference>
<dbReference type="InterPro" id="IPR004365">
    <property type="entry name" value="NA-bd_OB_tRNA"/>
</dbReference>
<dbReference type="Pfam" id="PF14579">
    <property type="entry name" value="HHH_6"/>
    <property type="match status" value="1"/>
</dbReference>
<comment type="similarity">
    <text evidence="2">Belongs to the DNA polymerase type-C family. DnaE subfamily.</text>
</comment>
<dbReference type="InterPro" id="IPR029460">
    <property type="entry name" value="DNAPol_HHH"/>
</dbReference>
<dbReference type="EMBL" id="PNHQ01000005">
    <property type="protein sequence ID" value="PMC80129.1"/>
    <property type="molecule type" value="Genomic_DNA"/>
</dbReference>
<dbReference type="NCBIfam" id="TIGR00594">
    <property type="entry name" value="polc"/>
    <property type="match status" value="1"/>
</dbReference>
<dbReference type="Gene3D" id="2.40.50.140">
    <property type="entry name" value="Nucleic acid-binding proteins"/>
    <property type="match status" value="1"/>
</dbReference>
<dbReference type="AlphaFoldDB" id="A0A2N6UET7"/>
<comment type="subcellular location">
    <subcellularLocation>
        <location evidence="1">Cytoplasm</location>
    </subcellularLocation>
</comment>
<keyword evidence="7" id="KW-0235">DNA replication</keyword>
<dbReference type="CDD" id="cd04485">
    <property type="entry name" value="DnaE_OBF"/>
    <property type="match status" value="1"/>
</dbReference>
<organism evidence="13 14">
    <name type="scientific">Aerococcus viridans</name>
    <dbReference type="NCBI Taxonomy" id="1377"/>
    <lineage>
        <taxon>Bacteria</taxon>
        <taxon>Bacillati</taxon>
        <taxon>Bacillota</taxon>
        <taxon>Bacilli</taxon>
        <taxon>Lactobacillales</taxon>
        <taxon>Aerococcaceae</taxon>
        <taxon>Aerococcus</taxon>
    </lineage>
</organism>
<evidence type="ECO:0000256" key="2">
    <source>
        <dbReference type="ARBA" id="ARBA00009496"/>
    </source>
</evidence>
<gene>
    <name evidence="13" type="ORF">CJ191_03015</name>
</gene>
<keyword evidence="6" id="KW-0548">Nucleotidyltransferase</keyword>
<dbReference type="Gene3D" id="1.10.10.1600">
    <property type="entry name" value="Bacterial DNA polymerase III alpha subunit, thumb domain"/>
    <property type="match status" value="1"/>
</dbReference>
<evidence type="ECO:0000256" key="6">
    <source>
        <dbReference type="ARBA" id="ARBA00022695"/>
    </source>
</evidence>
<dbReference type="SMART" id="SM00481">
    <property type="entry name" value="POLIIIAc"/>
    <property type="match status" value="1"/>
</dbReference>
<evidence type="ECO:0000259" key="12">
    <source>
        <dbReference type="SMART" id="SM00481"/>
    </source>
</evidence>
<dbReference type="InterPro" id="IPR004805">
    <property type="entry name" value="DnaE2/DnaE/PolC"/>
</dbReference>
<comment type="catalytic activity">
    <reaction evidence="11">
        <text>DNA(n) + a 2'-deoxyribonucleoside 5'-triphosphate = DNA(n+1) + diphosphate</text>
        <dbReference type="Rhea" id="RHEA:22508"/>
        <dbReference type="Rhea" id="RHEA-COMP:17339"/>
        <dbReference type="Rhea" id="RHEA-COMP:17340"/>
        <dbReference type="ChEBI" id="CHEBI:33019"/>
        <dbReference type="ChEBI" id="CHEBI:61560"/>
        <dbReference type="ChEBI" id="CHEBI:173112"/>
        <dbReference type="EC" id="2.7.7.7"/>
    </reaction>
</comment>
<dbReference type="GO" id="GO:0003676">
    <property type="term" value="F:nucleic acid binding"/>
    <property type="evidence" value="ECO:0007669"/>
    <property type="project" value="InterPro"/>
</dbReference>
<dbReference type="GO" id="GO:0005737">
    <property type="term" value="C:cytoplasm"/>
    <property type="evidence" value="ECO:0007669"/>
    <property type="project" value="UniProtKB-SubCell"/>
</dbReference>
<dbReference type="GO" id="GO:0003887">
    <property type="term" value="F:DNA-directed DNA polymerase activity"/>
    <property type="evidence" value="ECO:0007669"/>
    <property type="project" value="UniProtKB-KW"/>
</dbReference>
<evidence type="ECO:0000256" key="8">
    <source>
        <dbReference type="ARBA" id="ARBA00022932"/>
    </source>
</evidence>
<comment type="caution">
    <text evidence="13">The sequence shown here is derived from an EMBL/GenBank/DDBJ whole genome shotgun (WGS) entry which is preliminary data.</text>
</comment>
<accession>A0A2N6UET7</accession>
<evidence type="ECO:0000256" key="10">
    <source>
        <dbReference type="ARBA" id="ARBA00026073"/>
    </source>
</evidence>
<evidence type="ECO:0000256" key="3">
    <source>
        <dbReference type="ARBA" id="ARBA00012417"/>
    </source>
</evidence>
<sequence>MFVPLHVNSAYSLLTSPMSVESYVKAGKAAGYTHLGLADVNVMSGTLAFVRACEQNGITPLIGLTIQFNIDNMKEELVVYAKNYQGYQHLMALSSSLKLQTEANRQAIYQEITLHADDYIVIFSAMTGPHMRYFKQGDGQADYAQLDQELVWWRRHFSSNQLFLGLSALENEQFHTDAIVELSERWGIPLIAMPHIQYLEPDDYFTQQVLEAIDRNEKLVDIEEMKKIKGAHALRSPGQWSSMYQELKYQEALNQLTEMVKQIKIDFPKVKTLLPKYQIPSEYTDTQKYLKDLAEAGLAKRVQTVSKAYTDRLAYELNVIHKMGFDDYFLIVWDVMNYAHQHAIQTGPGRGSAAGALVAYVLEITDVDPIANDLLFERFLNPERQNMPDIDLDFPDDKRQKVLDYVYRKYGENHVAQIATFGTFGARQALRNVGAVFGKAQVTLSEWANTVENNPNLPAETLTAVYKQSAKLQELIVNEEYGQLWFDTARKLEGLPRHVSTHAAGVVIADQPLTLYTPLQASSTHIPNTQYTMGDVEAVGLLKVDFLSLSNLTILHDGLSAVSKLTGRAVKASDIPLDDQNTYEIFRHADTNGVFQFESDGIKNVLKQVAPTSIEDVVAVNALYRPGPVQQIPHFVSRKHGREPIAYPHPDLTPILAPTYGIMVYQEQVMQVTQKIAGFSLGEADILRRAIGKKKHETIERVRQQFINGAIDKGYQENIAVQIYDYIEAFANYGFNKSHSFAYSYLAYQLAWIKANYPVAFYYGNLKHTRIYDKKGKNLVLEAKNHGVQVVNPDINKSFYGLSVVNAHQLQLGLGDIRGIPKRAVEEIIEAREAEGPFKDFTNFIHRLGKLALKEDILVKLAQSGALDTFGYNRRTLQLEAIPKMITHEQLFKTDNKNQTSLLGEDDLSAMFAPKIVEIDEFDQHELIENEIETLGQALSINLFEDYEDFYQAGIINYIDRLKENNKVFFLGEVRTVKRITTKRNQPMAFVTLEDQTGAISVTAFPEAYIDFAKHLNQGNALLIYGRTQKRNGELQVVLTKAWMLDATAKQYLNQLKQKQVGLPGASEKVDKKKRSVNHPESTVQKQSAPVCWIRVADKAMASDLKAGLLTVVAKYPGQTLLHFTIVASQESYWLAEKYAIQVTNESVQALIAIYGERNVVIK</sequence>
<dbReference type="CDD" id="cd07431">
    <property type="entry name" value="PHP_PolIIIA"/>
    <property type="match status" value="1"/>
</dbReference>
<keyword evidence="8" id="KW-0239">DNA-directed DNA polymerase</keyword>
<evidence type="ECO:0000256" key="1">
    <source>
        <dbReference type="ARBA" id="ARBA00004496"/>
    </source>
</evidence>
<dbReference type="InterPro" id="IPR016195">
    <property type="entry name" value="Pol/histidinol_Pase-like"/>
</dbReference>
<proteinExistence type="inferred from homology"/>
<evidence type="ECO:0000256" key="5">
    <source>
        <dbReference type="ARBA" id="ARBA00022679"/>
    </source>
</evidence>
<dbReference type="RefSeq" id="WP_070468950.1">
    <property type="nucleotide sequence ID" value="NZ_PNHQ01000005.1"/>
</dbReference>